<dbReference type="EMBL" id="MU859142">
    <property type="protein sequence ID" value="KAK3951652.1"/>
    <property type="molecule type" value="Genomic_DNA"/>
</dbReference>
<evidence type="ECO:0000313" key="1">
    <source>
        <dbReference type="EMBL" id="KAK3951652.1"/>
    </source>
</evidence>
<reference evidence="1" key="2">
    <citation type="submission" date="2023-06" db="EMBL/GenBank/DDBJ databases">
        <authorList>
            <consortium name="Lawrence Berkeley National Laboratory"/>
            <person name="Mondo S.J."/>
            <person name="Hensen N."/>
            <person name="Bonometti L."/>
            <person name="Westerberg I."/>
            <person name="Brannstrom I.O."/>
            <person name="Guillou S."/>
            <person name="Cros-Aarteil S."/>
            <person name="Calhoun S."/>
            <person name="Haridas S."/>
            <person name="Kuo A."/>
            <person name="Pangilinan J."/>
            <person name="Riley R."/>
            <person name="Labutti K."/>
            <person name="Andreopoulos B."/>
            <person name="Lipzen A."/>
            <person name="Chen C."/>
            <person name="Yanf M."/>
            <person name="Daum C."/>
            <person name="Ng V."/>
            <person name="Clum A."/>
            <person name="Steindorff A."/>
            <person name="Ohm R."/>
            <person name="Martin F."/>
            <person name="Silar P."/>
            <person name="Natvig D."/>
            <person name="Lalanne C."/>
            <person name="Gautier V."/>
            <person name="Ament-Velasquez S.L."/>
            <person name="Kruys A."/>
            <person name="Hutchinson M.I."/>
            <person name="Powell A.J."/>
            <person name="Barry K."/>
            <person name="Miller A.N."/>
            <person name="Grigoriev I.V."/>
            <person name="Debuchy R."/>
            <person name="Gladieux P."/>
            <person name="Thoren M.H."/>
            <person name="Johannesson H."/>
        </authorList>
    </citation>
    <scope>NUCLEOTIDE SEQUENCE</scope>
    <source>
        <strain evidence="1">CBS 626.80</strain>
    </source>
</reference>
<evidence type="ECO:0000313" key="2">
    <source>
        <dbReference type="Proteomes" id="UP001303222"/>
    </source>
</evidence>
<organism evidence="1 2">
    <name type="scientific">Pseudoneurospora amorphoporcata</name>
    <dbReference type="NCBI Taxonomy" id="241081"/>
    <lineage>
        <taxon>Eukaryota</taxon>
        <taxon>Fungi</taxon>
        <taxon>Dikarya</taxon>
        <taxon>Ascomycota</taxon>
        <taxon>Pezizomycotina</taxon>
        <taxon>Sordariomycetes</taxon>
        <taxon>Sordariomycetidae</taxon>
        <taxon>Sordariales</taxon>
        <taxon>Sordariaceae</taxon>
        <taxon>Pseudoneurospora</taxon>
    </lineage>
</organism>
<dbReference type="Proteomes" id="UP001303222">
    <property type="component" value="Unassembled WGS sequence"/>
</dbReference>
<proteinExistence type="predicted"/>
<feature type="non-terminal residue" evidence="1">
    <location>
        <position position="54"/>
    </location>
</feature>
<accession>A0AAN6NTA7</accession>
<protein>
    <submittedName>
        <fullName evidence="1">Uncharacterized protein</fullName>
    </submittedName>
</protein>
<feature type="non-terminal residue" evidence="1">
    <location>
        <position position="1"/>
    </location>
</feature>
<sequence>IDRDSKRPLPFQAVELIQKALEAGATHHILLEEQRKLRDSSPPNSILWLFHSVV</sequence>
<gene>
    <name evidence="1" type="ORF">QBC32DRAFT_180754</name>
</gene>
<dbReference type="AlphaFoldDB" id="A0AAN6NTA7"/>
<reference evidence="1" key="1">
    <citation type="journal article" date="2023" name="Mol. Phylogenet. Evol.">
        <title>Genome-scale phylogeny and comparative genomics of the fungal order Sordariales.</title>
        <authorList>
            <person name="Hensen N."/>
            <person name="Bonometti L."/>
            <person name="Westerberg I."/>
            <person name="Brannstrom I.O."/>
            <person name="Guillou S."/>
            <person name="Cros-Aarteil S."/>
            <person name="Calhoun S."/>
            <person name="Haridas S."/>
            <person name="Kuo A."/>
            <person name="Mondo S."/>
            <person name="Pangilinan J."/>
            <person name="Riley R."/>
            <person name="LaButti K."/>
            <person name="Andreopoulos B."/>
            <person name="Lipzen A."/>
            <person name="Chen C."/>
            <person name="Yan M."/>
            <person name="Daum C."/>
            <person name="Ng V."/>
            <person name="Clum A."/>
            <person name="Steindorff A."/>
            <person name="Ohm R.A."/>
            <person name="Martin F."/>
            <person name="Silar P."/>
            <person name="Natvig D.O."/>
            <person name="Lalanne C."/>
            <person name="Gautier V."/>
            <person name="Ament-Velasquez S.L."/>
            <person name="Kruys A."/>
            <person name="Hutchinson M.I."/>
            <person name="Powell A.J."/>
            <person name="Barry K."/>
            <person name="Miller A.N."/>
            <person name="Grigoriev I.V."/>
            <person name="Debuchy R."/>
            <person name="Gladieux P."/>
            <person name="Hiltunen Thoren M."/>
            <person name="Johannesson H."/>
        </authorList>
    </citation>
    <scope>NUCLEOTIDE SEQUENCE</scope>
    <source>
        <strain evidence="1">CBS 626.80</strain>
    </source>
</reference>
<name>A0AAN6NTA7_9PEZI</name>
<comment type="caution">
    <text evidence="1">The sequence shown here is derived from an EMBL/GenBank/DDBJ whole genome shotgun (WGS) entry which is preliminary data.</text>
</comment>
<keyword evidence="2" id="KW-1185">Reference proteome</keyword>